<keyword evidence="3" id="KW-0285">Flavoprotein</keyword>
<comment type="similarity">
    <text evidence="2">Belongs to the NADH dehydrogenase family.</text>
</comment>
<dbReference type="Gene3D" id="3.50.50.100">
    <property type="match status" value="1"/>
</dbReference>
<name>A0A6G7PVP2_9BACT</name>
<dbReference type="KEGG" id="tav:G4V39_04950"/>
<gene>
    <name evidence="6" type="ORF">G4V39_04950</name>
</gene>
<dbReference type="InterPro" id="IPR051169">
    <property type="entry name" value="NADH-Q_oxidoreductase"/>
</dbReference>
<keyword evidence="5" id="KW-0560">Oxidoreductase</keyword>
<keyword evidence="7" id="KW-1185">Reference proteome</keyword>
<evidence type="ECO:0000313" key="7">
    <source>
        <dbReference type="Proteomes" id="UP000502179"/>
    </source>
</evidence>
<evidence type="ECO:0000256" key="3">
    <source>
        <dbReference type="ARBA" id="ARBA00022630"/>
    </source>
</evidence>
<evidence type="ECO:0000256" key="5">
    <source>
        <dbReference type="ARBA" id="ARBA00023002"/>
    </source>
</evidence>
<dbReference type="EMBL" id="CP048877">
    <property type="protein sequence ID" value="QIJ71657.1"/>
    <property type="molecule type" value="Genomic_DNA"/>
</dbReference>
<dbReference type="SUPFAM" id="SSF51905">
    <property type="entry name" value="FAD/NAD(P)-binding domain"/>
    <property type="match status" value="1"/>
</dbReference>
<comment type="cofactor">
    <cofactor evidence="1">
        <name>FAD</name>
        <dbReference type="ChEBI" id="CHEBI:57692"/>
    </cofactor>
</comment>
<proteinExistence type="inferred from homology"/>
<evidence type="ECO:0000256" key="2">
    <source>
        <dbReference type="ARBA" id="ARBA00005272"/>
    </source>
</evidence>
<dbReference type="InterPro" id="IPR023753">
    <property type="entry name" value="FAD/NAD-binding_dom"/>
</dbReference>
<keyword evidence="4" id="KW-0274">FAD</keyword>
<dbReference type="InterPro" id="IPR036188">
    <property type="entry name" value="FAD/NAD-bd_sf"/>
</dbReference>
<dbReference type="PANTHER" id="PTHR42913">
    <property type="entry name" value="APOPTOSIS-INDUCING FACTOR 1"/>
    <property type="match status" value="1"/>
</dbReference>
<dbReference type="GO" id="GO:0003955">
    <property type="term" value="F:NAD(P)H dehydrogenase (quinone) activity"/>
    <property type="evidence" value="ECO:0007669"/>
    <property type="project" value="TreeGrafter"/>
</dbReference>
<dbReference type="PRINTS" id="PR00469">
    <property type="entry name" value="PNDRDTASEII"/>
</dbReference>
<dbReference type="PRINTS" id="PR00368">
    <property type="entry name" value="FADPNR"/>
</dbReference>
<dbReference type="RefSeq" id="WP_166031875.1">
    <property type="nucleotide sequence ID" value="NZ_CP048877.1"/>
</dbReference>
<evidence type="ECO:0000313" key="6">
    <source>
        <dbReference type="EMBL" id="QIJ71657.1"/>
    </source>
</evidence>
<dbReference type="Proteomes" id="UP000502179">
    <property type="component" value="Chromosome"/>
</dbReference>
<evidence type="ECO:0000256" key="4">
    <source>
        <dbReference type="ARBA" id="ARBA00022827"/>
    </source>
</evidence>
<protein>
    <submittedName>
        <fullName evidence="6">FAD-dependent oxidoreductase</fullName>
    </submittedName>
</protein>
<accession>A0A6G7PVP2</accession>
<dbReference type="PANTHER" id="PTHR42913:SF3">
    <property type="entry name" value="64 KDA MITOCHONDRIAL NADH DEHYDROGENASE (EUROFUNG)"/>
    <property type="match status" value="1"/>
</dbReference>
<dbReference type="GO" id="GO:0019646">
    <property type="term" value="P:aerobic electron transport chain"/>
    <property type="evidence" value="ECO:0007669"/>
    <property type="project" value="TreeGrafter"/>
</dbReference>
<sequence length="357" mass="38865">MLKTDYLILGGGYAGVPLAYRLARKGEDFLLVNRRPYQTLAALLPELITGSICEEEGIIWLKPLLKKVLVAEVREIDLSGRRVVALDHGRESVLVGWRKALVICLGWEPDVRFPAKGVCFVRELPDAFMARRALYLQEGQRVVICGGGFVGVEYAGEIATDLGIKLGLEIHLVEAAPDLLSGLPPEARKKARSVLEERGVKIHTGVPVEAIDKGRLVLKDGTEIPGDLFLWAAGVRASRVLEASGFEVDERGRALVDEYLRAQGREDVFVLGDCAGTGLPMLGQIAVQQGKFLGEYLPQIVSGQEPPPPRFAYKGLVVSLGEAEAVAALGDRVSFSGMLAVVLKKILGKKYFLDIRI</sequence>
<dbReference type="AlphaFoldDB" id="A0A6G7PVP2"/>
<evidence type="ECO:0000256" key="1">
    <source>
        <dbReference type="ARBA" id="ARBA00001974"/>
    </source>
</evidence>
<dbReference type="Pfam" id="PF07992">
    <property type="entry name" value="Pyr_redox_2"/>
    <property type="match status" value="1"/>
</dbReference>
<organism evidence="6 7">
    <name type="scientific">Thermosulfuriphilus ammonigenes</name>
    <dbReference type="NCBI Taxonomy" id="1936021"/>
    <lineage>
        <taxon>Bacteria</taxon>
        <taxon>Pseudomonadati</taxon>
        <taxon>Thermodesulfobacteriota</taxon>
        <taxon>Thermodesulfobacteria</taxon>
        <taxon>Thermodesulfobacteriales</taxon>
        <taxon>Thermodesulfobacteriaceae</taxon>
        <taxon>Thermosulfuriphilus</taxon>
    </lineage>
</organism>
<reference evidence="6 7" key="1">
    <citation type="submission" date="2020-02" db="EMBL/GenBank/DDBJ databases">
        <title>Genome analysis of Thermosulfuriphilus ammonigenes ST65T, an anaerobic thermophilic chemolithoautotrophic bacterium isolated from a deep-sea hydrothermal vent.</title>
        <authorList>
            <person name="Slobodkina G."/>
            <person name="Allioux M."/>
            <person name="Merkel A."/>
            <person name="Alain K."/>
            <person name="Jebbar M."/>
            <person name="Slobodkin A."/>
        </authorList>
    </citation>
    <scope>NUCLEOTIDE SEQUENCE [LARGE SCALE GENOMIC DNA]</scope>
    <source>
        <strain evidence="6 7">ST65</strain>
    </source>
</reference>